<name>A0AAF5DNQ2_STRER</name>
<feature type="transmembrane region" description="Helical" evidence="5">
    <location>
        <begin position="309"/>
        <end position="331"/>
    </location>
</feature>
<feature type="transmembrane region" description="Helical" evidence="5">
    <location>
        <begin position="101"/>
        <end position="124"/>
    </location>
</feature>
<dbReference type="InterPro" id="IPR020846">
    <property type="entry name" value="MFS_dom"/>
</dbReference>
<evidence type="ECO:0000256" key="4">
    <source>
        <dbReference type="ARBA" id="ARBA00023136"/>
    </source>
</evidence>
<feature type="transmembrane region" description="Helical" evidence="5">
    <location>
        <begin position="467"/>
        <end position="487"/>
    </location>
</feature>
<sequence length="543" mass="61106">ISRSQIVPIIKNFLNYFLKNITIFLFKKNLTKSINKKMLAPEGKDYKIFGLCFCVAVCSNFMEGYSNSYPNTAIATFKNYINNSYVDRGNPDGLSEIAYSWIWSSILNVWFIGYLIGTFVTPYFTDNYGRRTTLMYANFASFIGTIISTGAVSLPIPELLFFARLIASISSGTSFGALILWIQESTPTHMRGVTSFLSETSFIFMTVVGMGFGLDDVFGNNLIVLIGIGAIPAFLGFILMIPLKETPKFLLINKNSKVKCSESLSFYFGNKYDHIDTMNLIMKESDEVETKKVIPLIKEVFKTPNLLKAYIIGVLALQIIVGIWPIIYLSTDFFSVHFDNLTAQYYSFGLTLACFFANLPGLLIIDRFGRRPLFLITAVINIISLIIYIISDRLSLNGYSYMKYGCVGSLFTFGISYGIALGPIAYFITSEMVPQRSRAVVQSMVFSTNTILNCIFSEITYPLYKLIEVYCFIPLFIIPSIFAAIYLSKNLPETRGKEIYQIVNEMIRNSQSYGSTNTINIVSDVSINLKQKNYNSNAISQNV</sequence>
<evidence type="ECO:0000256" key="5">
    <source>
        <dbReference type="SAM" id="Phobius"/>
    </source>
</evidence>
<dbReference type="SUPFAM" id="SSF103473">
    <property type="entry name" value="MFS general substrate transporter"/>
    <property type="match status" value="1"/>
</dbReference>
<feature type="transmembrane region" description="Helical" evidence="5">
    <location>
        <begin position="220"/>
        <end position="241"/>
    </location>
</feature>
<dbReference type="GO" id="GO:0015149">
    <property type="term" value="F:hexose transmembrane transporter activity"/>
    <property type="evidence" value="ECO:0007669"/>
    <property type="project" value="TreeGrafter"/>
</dbReference>
<dbReference type="InterPro" id="IPR045263">
    <property type="entry name" value="GLUT"/>
</dbReference>
<evidence type="ECO:0000256" key="2">
    <source>
        <dbReference type="ARBA" id="ARBA00022692"/>
    </source>
</evidence>
<evidence type="ECO:0000256" key="1">
    <source>
        <dbReference type="ARBA" id="ARBA00004141"/>
    </source>
</evidence>
<feature type="transmembrane region" description="Helical" evidence="5">
    <location>
        <begin position="343"/>
        <end position="365"/>
    </location>
</feature>
<feature type="domain" description="Major facilitator superfamily (MFS) profile" evidence="6">
    <location>
        <begin position="52"/>
        <end position="495"/>
    </location>
</feature>
<evidence type="ECO:0000313" key="8">
    <source>
        <dbReference type="WBParaSite" id="TCONS_00016091.p1"/>
    </source>
</evidence>
<dbReference type="AlphaFoldDB" id="A0AAF5DNQ2"/>
<feature type="transmembrane region" description="Helical" evidence="5">
    <location>
        <begin position="194"/>
        <end position="214"/>
    </location>
</feature>
<evidence type="ECO:0000256" key="3">
    <source>
        <dbReference type="ARBA" id="ARBA00022989"/>
    </source>
</evidence>
<dbReference type="InterPro" id="IPR005829">
    <property type="entry name" value="Sugar_transporter_CS"/>
</dbReference>
<dbReference type="InterPro" id="IPR036259">
    <property type="entry name" value="MFS_trans_sf"/>
</dbReference>
<accession>A0AAF5DNQ2</accession>
<reference evidence="8" key="1">
    <citation type="submission" date="2024-02" db="UniProtKB">
        <authorList>
            <consortium name="WormBaseParasite"/>
        </authorList>
    </citation>
    <scope>IDENTIFICATION</scope>
</reference>
<comment type="subcellular location">
    <subcellularLocation>
        <location evidence="1">Membrane</location>
        <topology evidence="1">Multi-pass membrane protein</topology>
    </subcellularLocation>
</comment>
<dbReference type="PANTHER" id="PTHR23503:SF108">
    <property type="entry name" value="MAJOR FACILITATOR SUPERFAMILY (MFS) PROFILE DOMAIN-CONTAINING PROTEIN"/>
    <property type="match status" value="1"/>
</dbReference>
<dbReference type="InterPro" id="IPR005828">
    <property type="entry name" value="MFS_sugar_transport-like"/>
</dbReference>
<keyword evidence="3 5" id="KW-1133">Transmembrane helix</keyword>
<dbReference type="PANTHER" id="PTHR23503">
    <property type="entry name" value="SOLUTE CARRIER FAMILY 2"/>
    <property type="match status" value="1"/>
</dbReference>
<evidence type="ECO:0000313" key="7">
    <source>
        <dbReference type="Proteomes" id="UP000035681"/>
    </source>
</evidence>
<protein>
    <submittedName>
        <fullName evidence="8">MFS domain-containing protein</fullName>
    </submittedName>
</protein>
<feature type="transmembrane region" description="Helical" evidence="5">
    <location>
        <begin position="162"/>
        <end position="182"/>
    </location>
</feature>
<feature type="transmembrane region" description="Helical" evidence="5">
    <location>
        <begin position="6"/>
        <end position="26"/>
    </location>
</feature>
<feature type="transmembrane region" description="Helical" evidence="5">
    <location>
        <begin position="372"/>
        <end position="390"/>
    </location>
</feature>
<dbReference type="WBParaSite" id="TCONS_00016091.p1">
    <property type="protein sequence ID" value="TCONS_00016091.p1"/>
    <property type="gene ID" value="XLOC_010722"/>
</dbReference>
<evidence type="ECO:0000259" key="6">
    <source>
        <dbReference type="PROSITE" id="PS50850"/>
    </source>
</evidence>
<dbReference type="Gene3D" id="1.20.1250.20">
    <property type="entry name" value="MFS general substrate transporter like domains"/>
    <property type="match status" value="1"/>
</dbReference>
<organism evidence="7 8">
    <name type="scientific">Strongyloides stercoralis</name>
    <name type="common">Threadworm</name>
    <dbReference type="NCBI Taxonomy" id="6248"/>
    <lineage>
        <taxon>Eukaryota</taxon>
        <taxon>Metazoa</taxon>
        <taxon>Ecdysozoa</taxon>
        <taxon>Nematoda</taxon>
        <taxon>Chromadorea</taxon>
        <taxon>Rhabditida</taxon>
        <taxon>Tylenchina</taxon>
        <taxon>Panagrolaimomorpha</taxon>
        <taxon>Strongyloidoidea</taxon>
        <taxon>Strongyloididae</taxon>
        <taxon>Strongyloides</taxon>
    </lineage>
</organism>
<keyword evidence="2 5" id="KW-0812">Transmembrane</keyword>
<dbReference type="GO" id="GO:0016020">
    <property type="term" value="C:membrane"/>
    <property type="evidence" value="ECO:0007669"/>
    <property type="project" value="UniProtKB-SubCell"/>
</dbReference>
<keyword evidence="7" id="KW-1185">Reference proteome</keyword>
<feature type="transmembrane region" description="Helical" evidence="5">
    <location>
        <begin position="440"/>
        <end position="461"/>
    </location>
</feature>
<feature type="transmembrane region" description="Helical" evidence="5">
    <location>
        <begin position="410"/>
        <end position="428"/>
    </location>
</feature>
<feature type="transmembrane region" description="Helical" evidence="5">
    <location>
        <begin position="136"/>
        <end position="156"/>
    </location>
</feature>
<dbReference type="PROSITE" id="PS50850">
    <property type="entry name" value="MFS"/>
    <property type="match status" value="1"/>
</dbReference>
<dbReference type="Pfam" id="PF00083">
    <property type="entry name" value="Sugar_tr"/>
    <property type="match status" value="1"/>
</dbReference>
<feature type="transmembrane region" description="Helical" evidence="5">
    <location>
        <begin position="46"/>
        <end position="62"/>
    </location>
</feature>
<proteinExistence type="predicted"/>
<keyword evidence="4 5" id="KW-0472">Membrane</keyword>
<dbReference type="Proteomes" id="UP000035681">
    <property type="component" value="Unplaced"/>
</dbReference>
<dbReference type="PROSITE" id="PS00216">
    <property type="entry name" value="SUGAR_TRANSPORT_1"/>
    <property type="match status" value="1"/>
</dbReference>